<dbReference type="AlphaFoldDB" id="A5E2J1"/>
<evidence type="ECO:0000313" key="3">
    <source>
        <dbReference type="Proteomes" id="UP000001996"/>
    </source>
</evidence>
<dbReference type="Gene3D" id="3.40.50.1820">
    <property type="entry name" value="alpha/beta hydrolase"/>
    <property type="match status" value="1"/>
</dbReference>
<dbReference type="EMBL" id="CH981528">
    <property type="protein sequence ID" value="EDK45649.1"/>
    <property type="molecule type" value="Genomic_DNA"/>
</dbReference>
<dbReference type="HOGENOM" id="CLU_444876_0_0_1"/>
<dbReference type="InterPro" id="IPR029021">
    <property type="entry name" value="Prot-tyrosine_phosphatase-like"/>
</dbReference>
<dbReference type="PANTHER" id="PTHR31126">
    <property type="entry name" value="TYROSINE-PROTEIN PHOSPHATASE"/>
    <property type="match status" value="1"/>
</dbReference>
<dbReference type="InParanoid" id="A5E2J1"/>
<sequence length="661" mass="74311">MTVEIQEKYKPQVPREVEVRLGKGVAGTLAIPHAFEAENPFEDNLVPATHKVALILHGQGGHRNYVYQKHLAHRLAHDLGMLSLRIDFRGCGDSADNADAKEGRALLQDVEDIQAAAEFIKSGELNGLGIDLTLSAVISHSRGGVAMFLWALEQDALMKKGDPKAIIVPNLINCAARYTSKTVLERYSAFVDYDYIPDVTTFRYGKYIKHDLSAREIITLSKPDFSLLTSLSRDWSCLSIYGLEDAIIPRYDSANFANALNRGPLSHTLKLIPDADHNFFGHKEIEPDDDLSDVNPLNLPLKGTNKVNYNFLVCDYIIEYLSPQNELERFLSSTSEIGSVPRWKNVEGVSNFRDTGGWRIHNPTFKLTDGDSKSEDADHHVYYVKPNYAFRCANVAGLTERGLETIQKLGIKAIFDLRSDGEIAKDGYPENLAKFGIERIHAPVYSNDDYSPQAIAIRYTNLMTSWSTYVNVYEDMLEFGVDSFKTVFRYILEQNKPFLFHCTAGKDRTGILGMLILLLAGVDKDTIGKEYELTTIGLKPDHPVLKSKFIETVTKLKEKLGGGEASDIENLISQGRKSWTLEDDGFNNLISSRYEAMLATIAHFNSTYGDIINYMRDKLGFNDEEIKQIYENLVVVDPQNYGFEVSSSLVWNHRNVGRAKF</sequence>
<dbReference type="Gene3D" id="3.90.190.10">
    <property type="entry name" value="Protein tyrosine phosphatase superfamily"/>
    <property type="match status" value="1"/>
</dbReference>
<dbReference type="VEuPathDB" id="FungiDB:LELG_03828"/>
<dbReference type="Pfam" id="PF13350">
    <property type="entry name" value="Y_phosphatase3"/>
    <property type="match status" value="1"/>
</dbReference>
<dbReference type="InterPro" id="IPR029058">
    <property type="entry name" value="AB_hydrolase_fold"/>
</dbReference>
<dbReference type="KEGG" id="lel:PVL30_004651"/>
<dbReference type="GeneID" id="5232211"/>
<evidence type="ECO:0000313" key="2">
    <source>
        <dbReference type="EMBL" id="EDK45649.1"/>
    </source>
</evidence>
<dbReference type="SUPFAM" id="SSF53474">
    <property type="entry name" value="alpha/beta-Hydrolases"/>
    <property type="match status" value="1"/>
</dbReference>
<proteinExistence type="predicted"/>
<dbReference type="STRING" id="379508.A5E2J1"/>
<dbReference type="eggNOG" id="KOG4667">
    <property type="taxonomic scope" value="Eukaryota"/>
</dbReference>
<accession>A5E2J1</accession>
<dbReference type="PANTHER" id="PTHR31126:SF1">
    <property type="entry name" value="TYROSINE SPECIFIC PROTEIN PHOSPHATASES DOMAIN-CONTAINING PROTEIN"/>
    <property type="match status" value="1"/>
</dbReference>
<dbReference type="InterPro" id="IPR000387">
    <property type="entry name" value="Tyr_Pase_dom"/>
</dbReference>
<dbReference type="InterPro" id="IPR016130">
    <property type="entry name" value="Tyr_Pase_AS"/>
</dbReference>
<dbReference type="OMA" id="RNYCYQK"/>
<gene>
    <name evidence="2" type="ORF">LELG_03828</name>
</gene>
<organism evidence="2 3">
    <name type="scientific">Lodderomyces elongisporus (strain ATCC 11503 / CBS 2605 / JCM 1781 / NBRC 1676 / NRRL YB-4239)</name>
    <name type="common">Yeast</name>
    <name type="synonym">Saccharomyces elongisporus</name>
    <dbReference type="NCBI Taxonomy" id="379508"/>
    <lineage>
        <taxon>Eukaryota</taxon>
        <taxon>Fungi</taxon>
        <taxon>Dikarya</taxon>
        <taxon>Ascomycota</taxon>
        <taxon>Saccharomycotina</taxon>
        <taxon>Pichiomycetes</taxon>
        <taxon>Debaryomycetaceae</taxon>
        <taxon>Candida/Lodderomyces clade</taxon>
        <taxon>Lodderomyces</taxon>
    </lineage>
</organism>
<dbReference type="GO" id="GO:0004721">
    <property type="term" value="F:phosphoprotein phosphatase activity"/>
    <property type="evidence" value="ECO:0007669"/>
    <property type="project" value="InterPro"/>
</dbReference>
<dbReference type="SUPFAM" id="SSF52799">
    <property type="entry name" value="(Phosphotyrosine protein) phosphatases II"/>
    <property type="match status" value="1"/>
</dbReference>
<dbReference type="InterPro" id="IPR026893">
    <property type="entry name" value="Tyr/Ser_Pase_IphP-type"/>
</dbReference>
<dbReference type="Proteomes" id="UP000001996">
    <property type="component" value="Unassembled WGS sequence"/>
</dbReference>
<evidence type="ECO:0000259" key="1">
    <source>
        <dbReference type="PROSITE" id="PS50056"/>
    </source>
</evidence>
<protein>
    <recommendedName>
        <fullName evidence="1">Tyrosine specific protein phosphatases domain-containing protein</fullName>
    </recommendedName>
</protein>
<dbReference type="OrthoDB" id="449382at2759"/>
<reference evidence="2 3" key="1">
    <citation type="journal article" date="2009" name="Nature">
        <title>Evolution of pathogenicity and sexual reproduction in eight Candida genomes.</title>
        <authorList>
            <person name="Butler G."/>
            <person name="Rasmussen M.D."/>
            <person name="Lin M.F."/>
            <person name="Santos M.A."/>
            <person name="Sakthikumar S."/>
            <person name="Munro C.A."/>
            <person name="Rheinbay E."/>
            <person name="Grabherr M."/>
            <person name="Forche A."/>
            <person name="Reedy J.L."/>
            <person name="Agrafioti I."/>
            <person name="Arnaud M.B."/>
            <person name="Bates S."/>
            <person name="Brown A.J."/>
            <person name="Brunke S."/>
            <person name="Costanzo M.C."/>
            <person name="Fitzpatrick D.A."/>
            <person name="de Groot P.W."/>
            <person name="Harris D."/>
            <person name="Hoyer L.L."/>
            <person name="Hube B."/>
            <person name="Klis F.M."/>
            <person name="Kodira C."/>
            <person name="Lennard N."/>
            <person name="Logue M.E."/>
            <person name="Martin R."/>
            <person name="Neiman A.M."/>
            <person name="Nikolaou E."/>
            <person name="Quail M.A."/>
            <person name="Quinn J."/>
            <person name="Santos M.C."/>
            <person name="Schmitzberger F.F."/>
            <person name="Sherlock G."/>
            <person name="Shah P."/>
            <person name="Silverstein K.A."/>
            <person name="Skrzypek M.S."/>
            <person name="Soll D."/>
            <person name="Staggs R."/>
            <person name="Stansfield I."/>
            <person name="Stumpf M.P."/>
            <person name="Sudbery P.E."/>
            <person name="Srikantha T."/>
            <person name="Zeng Q."/>
            <person name="Berman J."/>
            <person name="Berriman M."/>
            <person name="Heitman J."/>
            <person name="Gow N.A."/>
            <person name="Lorenz M.C."/>
            <person name="Birren B.W."/>
            <person name="Kellis M."/>
            <person name="Cuomo C.A."/>
        </authorList>
    </citation>
    <scope>NUCLEOTIDE SEQUENCE [LARGE SCALE GENOMIC DNA]</scope>
    <source>
        <strain evidence="3">ATCC 11503 / BCRC 21390 / CBS 2605 / JCM 1781 / NBRC 1676 / NRRL YB-4239</strain>
    </source>
</reference>
<dbReference type="PROSITE" id="PS50056">
    <property type="entry name" value="TYR_PHOSPHATASE_2"/>
    <property type="match status" value="1"/>
</dbReference>
<feature type="domain" description="Tyrosine specific protein phosphatases" evidence="1">
    <location>
        <begin position="482"/>
        <end position="523"/>
    </location>
</feature>
<name>A5E2J1_LODEL</name>
<keyword evidence="3" id="KW-1185">Reference proteome</keyword>
<dbReference type="PROSITE" id="PS00383">
    <property type="entry name" value="TYR_PHOSPHATASE_1"/>
    <property type="match status" value="1"/>
</dbReference>